<gene>
    <name evidence="6" type="ORF">JTE90_001926</name>
</gene>
<feature type="compositionally biased region" description="Polar residues" evidence="4">
    <location>
        <begin position="220"/>
        <end position="254"/>
    </location>
</feature>
<name>A0AAV6VTQ0_9ARAC</name>
<dbReference type="GO" id="GO:0042302">
    <property type="term" value="F:structural constituent of cuticle"/>
    <property type="evidence" value="ECO:0007669"/>
    <property type="project" value="UniProtKB-UniRule"/>
</dbReference>
<dbReference type="InterPro" id="IPR031311">
    <property type="entry name" value="CHIT_BIND_RR_consensus"/>
</dbReference>
<evidence type="ECO:0000256" key="2">
    <source>
        <dbReference type="ARBA" id="ARBA00022460"/>
    </source>
</evidence>
<organism evidence="6 7">
    <name type="scientific">Oedothorax gibbosus</name>
    <dbReference type="NCBI Taxonomy" id="931172"/>
    <lineage>
        <taxon>Eukaryota</taxon>
        <taxon>Metazoa</taxon>
        <taxon>Ecdysozoa</taxon>
        <taxon>Arthropoda</taxon>
        <taxon>Chelicerata</taxon>
        <taxon>Arachnida</taxon>
        <taxon>Araneae</taxon>
        <taxon>Araneomorphae</taxon>
        <taxon>Entelegynae</taxon>
        <taxon>Araneoidea</taxon>
        <taxon>Linyphiidae</taxon>
        <taxon>Erigoninae</taxon>
        <taxon>Oedothorax</taxon>
    </lineage>
</organism>
<evidence type="ECO:0000313" key="6">
    <source>
        <dbReference type="EMBL" id="KAG8200069.1"/>
    </source>
</evidence>
<sequence length="757" mass="85872">MFQEKLLTLTLTWLGMYLVLANAEYFGRRGHFGERRSLPYRQAASEFGYRVQNKDQQSSHFRQEHRDENGVVRGSYGLRDVDGTFRLVRYIADEKGFRADVTSNEPGVGRQNPASINLRKTTNFQTESKNMFASVPEMSHRNFPKVQDQEEYQSDSPGESGPLDLRKYLSNYPFFDDPSQSDQENPASDVVWKDYNGNVYGNRDSSKDISAKSDERIRNGSPNWNFQSNDFSKSKSAQDWSLKTRDGLQTTNDDTYSERNYQKSRFIPDSEQLTPGVLNIILKQPQQKVHRNLPDCDTVNSGVLCEPPKVNRNRIVEDTSSDNDFLETLKVKDDIGGSYPTSQLIENTFADRLYKFSVSSDNGFPFRSSRNDVATNRDVFKYFPSLKVPSNTKSSCRENRNPVDENSNDEISPALNQPVIYNSISNTHINSYGENWRNFKPQNIPSQQQYTSPDFGARRHDSSSNQQVILLSPQSSQDKNDSSALKFLERLNVIGVILVNKDNEFPKNTGRATDIAELFNQSSEISKSATDLNEDNRNMKAVFEKDPHIPSTSQNSNRVAAKVQTFENQHNLTNTLKNDETEDTENDSPELNEEVHESALTGKTETFLQPNNSEFLILDDVHTPAKNNKTISSSSEPPKHSETLSNWRKILEDELKGDNHGRALRTQSSKTSEDQKSSDSNFFANTGIANERVYQLHDPPHPLYDSRGVPIKSENVPIHLHRYVPPTGVTSLPWKFSIPRPAPPRSIAIPPKPSTLT</sequence>
<dbReference type="PANTHER" id="PTHR12236">
    <property type="entry name" value="STRUCTURAL CONTITUENT OF CUTICLE"/>
    <property type="match status" value="1"/>
</dbReference>
<feature type="region of interest" description="Disordered" evidence="4">
    <location>
        <begin position="568"/>
        <end position="592"/>
    </location>
</feature>
<feature type="region of interest" description="Disordered" evidence="4">
    <location>
        <begin position="389"/>
        <end position="414"/>
    </location>
</feature>
<dbReference type="Proteomes" id="UP000827092">
    <property type="component" value="Unassembled WGS sequence"/>
</dbReference>
<feature type="compositionally biased region" description="Acidic residues" evidence="4">
    <location>
        <begin position="580"/>
        <end position="592"/>
    </location>
</feature>
<comment type="caution">
    <text evidence="6">The sequence shown here is derived from an EMBL/GenBank/DDBJ whole genome shotgun (WGS) entry which is preliminary data.</text>
</comment>
<dbReference type="GO" id="GO:0031012">
    <property type="term" value="C:extracellular matrix"/>
    <property type="evidence" value="ECO:0007669"/>
    <property type="project" value="TreeGrafter"/>
</dbReference>
<evidence type="ECO:0000256" key="3">
    <source>
        <dbReference type="PROSITE-ProRule" id="PRU00497"/>
    </source>
</evidence>
<dbReference type="InterPro" id="IPR000618">
    <property type="entry name" value="Insect_cuticle"/>
</dbReference>
<dbReference type="PROSITE" id="PS00233">
    <property type="entry name" value="CHIT_BIND_RR_1"/>
    <property type="match status" value="1"/>
</dbReference>
<keyword evidence="5" id="KW-0732">Signal</keyword>
<proteinExistence type="predicted"/>
<protein>
    <submittedName>
        <fullName evidence="6">Uncharacterized protein</fullName>
    </submittedName>
</protein>
<dbReference type="EMBL" id="JAFNEN010000020">
    <property type="protein sequence ID" value="KAG8200069.1"/>
    <property type="molecule type" value="Genomic_DNA"/>
</dbReference>
<dbReference type="PANTHER" id="PTHR12236:SF79">
    <property type="entry name" value="CUTICULAR PROTEIN 50CB-RELATED"/>
    <property type="match status" value="1"/>
</dbReference>
<reference evidence="6 7" key="1">
    <citation type="journal article" date="2022" name="Nat. Ecol. Evol.">
        <title>A masculinizing supergene underlies an exaggerated male reproductive morph in a spider.</title>
        <authorList>
            <person name="Hendrickx F."/>
            <person name="De Corte Z."/>
            <person name="Sonet G."/>
            <person name="Van Belleghem S.M."/>
            <person name="Kostlbacher S."/>
            <person name="Vangestel C."/>
        </authorList>
    </citation>
    <scope>NUCLEOTIDE SEQUENCE [LARGE SCALE GENOMIC DNA]</scope>
    <source>
        <strain evidence="6">W744_W776</strain>
    </source>
</reference>
<dbReference type="AlphaFoldDB" id="A0AAV6VTQ0"/>
<keyword evidence="2 3" id="KW-0193">Cuticle</keyword>
<comment type="function">
    <text evidence="1">Component of the rigid cuticle of the spider.</text>
</comment>
<feature type="region of interest" description="Disordered" evidence="4">
    <location>
        <begin position="656"/>
        <end position="682"/>
    </location>
</feature>
<feature type="compositionally biased region" description="Polar residues" evidence="4">
    <location>
        <begin position="442"/>
        <end position="452"/>
    </location>
</feature>
<dbReference type="InterPro" id="IPR051217">
    <property type="entry name" value="Insect_Cuticle_Struc_Prot"/>
</dbReference>
<evidence type="ECO:0000256" key="1">
    <source>
        <dbReference type="ARBA" id="ARBA00002980"/>
    </source>
</evidence>
<feature type="region of interest" description="Disordered" evidence="4">
    <location>
        <begin position="442"/>
        <end position="464"/>
    </location>
</feature>
<evidence type="ECO:0000256" key="4">
    <source>
        <dbReference type="SAM" id="MobiDB-lite"/>
    </source>
</evidence>
<dbReference type="GO" id="GO:0005615">
    <property type="term" value="C:extracellular space"/>
    <property type="evidence" value="ECO:0007669"/>
    <property type="project" value="TreeGrafter"/>
</dbReference>
<feature type="chain" id="PRO_5043966966" evidence="5">
    <location>
        <begin position="24"/>
        <end position="757"/>
    </location>
</feature>
<feature type="signal peptide" evidence="5">
    <location>
        <begin position="1"/>
        <end position="23"/>
    </location>
</feature>
<evidence type="ECO:0000256" key="5">
    <source>
        <dbReference type="SAM" id="SignalP"/>
    </source>
</evidence>
<evidence type="ECO:0000313" key="7">
    <source>
        <dbReference type="Proteomes" id="UP000827092"/>
    </source>
</evidence>
<feature type="region of interest" description="Disordered" evidence="4">
    <location>
        <begin position="201"/>
        <end position="255"/>
    </location>
</feature>
<feature type="compositionally biased region" description="Basic and acidic residues" evidence="4">
    <location>
        <begin position="204"/>
        <end position="218"/>
    </location>
</feature>
<dbReference type="Pfam" id="PF00379">
    <property type="entry name" value="Chitin_bind_4"/>
    <property type="match status" value="1"/>
</dbReference>
<keyword evidence="7" id="KW-1185">Reference proteome</keyword>
<dbReference type="PROSITE" id="PS51155">
    <property type="entry name" value="CHIT_BIND_RR_2"/>
    <property type="match status" value="1"/>
</dbReference>
<accession>A0AAV6VTQ0</accession>